<dbReference type="InterPro" id="IPR011990">
    <property type="entry name" value="TPR-like_helical_dom_sf"/>
</dbReference>
<dbReference type="Proteomes" id="UP000483286">
    <property type="component" value="Unassembled WGS sequence"/>
</dbReference>
<dbReference type="SUPFAM" id="SSF48452">
    <property type="entry name" value="TPR-like"/>
    <property type="match status" value="1"/>
</dbReference>
<dbReference type="Pfam" id="PF13424">
    <property type="entry name" value="TPR_12"/>
    <property type="match status" value="1"/>
</dbReference>
<dbReference type="SMART" id="SM00028">
    <property type="entry name" value="TPR"/>
    <property type="match status" value="5"/>
</dbReference>
<name>A0A7C9HPW9_9DEIO</name>
<protein>
    <submittedName>
        <fullName evidence="1">Tetratricopeptide repeat protein</fullName>
    </submittedName>
</protein>
<comment type="caution">
    <text evidence="1">The sequence shown here is derived from an EMBL/GenBank/DDBJ whole genome shotgun (WGS) entry which is preliminary data.</text>
</comment>
<dbReference type="EMBL" id="WQLB01000002">
    <property type="protein sequence ID" value="MVN85513.1"/>
    <property type="molecule type" value="Genomic_DNA"/>
</dbReference>
<dbReference type="AlphaFoldDB" id="A0A7C9HPW9"/>
<accession>A0A7C9HPW9</accession>
<keyword evidence="2" id="KW-1185">Reference proteome</keyword>
<evidence type="ECO:0000313" key="2">
    <source>
        <dbReference type="Proteomes" id="UP000483286"/>
    </source>
</evidence>
<gene>
    <name evidence="1" type="ORF">GO986_01900</name>
</gene>
<proteinExistence type="predicted"/>
<dbReference type="Gene3D" id="1.25.40.10">
    <property type="entry name" value="Tetratricopeptide repeat domain"/>
    <property type="match status" value="1"/>
</dbReference>
<organism evidence="1 2">
    <name type="scientific">Deinococcus arboris</name>
    <dbReference type="NCBI Taxonomy" id="2682977"/>
    <lineage>
        <taxon>Bacteria</taxon>
        <taxon>Thermotogati</taxon>
        <taxon>Deinococcota</taxon>
        <taxon>Deinococci</taxon>
        <taxon>Deinococcales</taxon>
        <taxon>Deinococcaceae</taxon>
        <taxon>Deinococcus</taxon>
    </lineage>
</organism>
<sequence>MLPLPAALLARLSAAAGGVVAPVEVGANQAGLVAWAQATGRQVTEEAPVSGAGAWLWLPRRRSDLERLPVDSPAPLLLSGPELLVSAGEWQAALPGQTPVQAVATFRAFGGWPGALPLASVFPGEPHAPLHPQAHALLVPWCPPPQLRAAAGRLACADLVTPAVAEALGVAQTDFEALLDGGWLWPEPAGGRFPAALRRWLAPLPAPEDVRRAAQALGAGGHHPAALDTLAAGACWPEYLERLAQTARSAEGEATLRARFQVLPDLWRAEPAALYVAGLLARAARDLDSAQELYTRALPRLPKPLAALAWNARGVVRALSGEVQGALEDFDQAAQQPGLSAGEANHNRATLLVQLGRHAEAERSLNAAVAAFREAGDPRREAQSLETLGTLHFGRGLLRDALAPLRTALTLLRADHPAQATLALLNLAECHALLGEVAAAQELLQEAALVQAADPDPRALGWLRRLRALLALQGGEPRQALALLDLAGAEDPSLQAEMALLQVRAWRELGQPDMARAALDRAQPLGLRADLESALLGDESLDRVIDAARQEEARLELASALLRRAQPDDLREALALIQAHGYLPLLASAAAAPLAALAHDGATRALFPLHLQALGPLRLTHAGRQLGLADFPTRKSAALLVALALSERPQPRELLAERFWPGAKNPLASLQTAVYHLRSAFSVPVVASERGLLSLLFPVRSDVEELRGALQARDLGRLTELLRPFTASQSVLPELVTELTEEREQAERVLHDALRLHAAAQPGDDVRRRDALRALITADPYDTASREALIRWHEDRGEQSQAQQERDGLRATLLTLGLKE</sequence>
<dbReference type="InterPro" id="IPR019734">
    <property type="entry name" value="TPR_rpt"/>
</dbReference>
<evidence type="ECO:0000313" key="1">
    <source>
        <dbReference type="EMBL" id="MVN85513.1"/>
    </source>
</evidence>
<reference evidence="1 2" key="1">
    <citation type="submission" date="2019-12" db="EMBL/GenBank/DDBJ databases">
        <title>Deinococcus sp. HMF7620 Genome sequencing and assembly.</title>
        <authorList>
            <person name="Kang H."/>
            <person name="Kim H."/>
            <person name="Joh K."/>
        </authorList>
    </citation>
    <scope>NUCLEOTIDE SEQUENCE [LARGE SCALE GENOMIC DNA]</scope>
    <source>
        <strain evidence="1 2">HMF7620</strain>
    </source>
</reference>